<feature type="domain" description="SEA" evidence="19">
    <location>
        <begin position="198"/>
        <end position="317"/>
    </location>
</feature>
<keyword evidence="4" id="KW-0964">Secreted</keyword>
<evidence type="ECO:0000256" key="2">
    <source>
        <dbReference type="ARBA" id="ARBA00004504"/>
    </source>
</evidence>
<dbReference type="GO" id="GO:0005540">
    <property type="term" value="F:hyaluronic acid binding"/>
    <property type="evidence" value="ECO:0007669"/>
    <property type="project" value="UniProtKB-KW"/>
</dbReference>
<dbReference type="PROSITE" id="PS50024">
    <property type="entry name" value="SEA"/>
    <property type="match status" value="2"/>
</dbReference>
<keyword evidence="11" id="KW-0325">Glycoprotein</keyword>
<evidence type="ECO:0000256" key="6">
    <source>
        <dbReference type="ARBA" id="ARBA00022674"/>
    </source>
</evidence>
<comment type="subcellular location">
    <subcellularLocation>
        <location evidence="2">Cell projection</location>
        <location evidence="2">Cilium</location>
        <location evidence="2">Photoreceptor outer segment</location>
    </subcellularLocation>
    <subcellularLocation>
        <location evidence="1">Photoreceptor inner segment</location>
    </subcellularLocation>
    <subcellularLocation>
        <location evidence="3">Secreted</location>
        <location evidence="3">Extracellular space</location>
        <location evidence="3">Extracellular matrix</location>
        <location evidence="3">Interphotoreceptor matrix</location>
    </subcellularLocation>
</comment>
<comment type="caution">
    <text evidence="20">The sequence shown here is derived from an EMBL/GenBank/DDBJ whole genome shotgun (WGS) entry which is preliminary data.</text>
</comment>
<sequence length="717" mass="80719">MLLRVGLFFTLCVFVLQASQFKDVSDHGLPGLRDVKYRHFLDVSKPVRHMAAHSNHRLKRSPMFGTGVRVCPQDTMKEVTGSHRMYYKLRVCQEAIWEAFRIFFDRVPNSEEYRSWVYICQHQNLCMDDLAQNFSSSQEHQDLVARVSPQPQFKPSCKSAATHALFLTCREWQKRVHSKGLLLQDQEENMTDDAMKEKKEEYIVEFRVTVVDPEYSKMLSDPDCPQHDDIKQELTTKLSRVFEKVPGFKEIRVLGFRLEDTSVRYAVVFNGETELGDDPEIPQEPKEKAEDANAPKLKYIIVKALKEDPLLPLDIQTLSFEAASMAPSHEDAVQGIDPELETEPLPPPSENNDHSEGRGSGGGQNGANPGVSPENSDIQEDVASNLNVMEANMNEAKEEEDGSGLASESDEGPYESTAPPSMRHAGTPLTTIVDNNQELVVFFSLRVTNIMFSDDLFNKSSPEYKSLENTFLELLLPYLQSNLTGFKKLEILNFRNGSVVVNSRMKLDKPVPYNVTQAVHCVLEDFCSAASKRLDIEIDSRSLEVEPADQADPCKFLACNEFSRCVVNSWTEEAECLCDPGYSTVGGLPCQSTCEAQPDYCLNGGLCEIIPGHGATCRQTLAPYAFENTLRVNPVFENDDGVLTQVSTLPYAPSSASSLSQQSQQEHFEFENIRLSIEIPGQLYTTRSERLMSEMVDFHHFIPHDEVRTACAPFVFR</sequence>
<dbReference type="SUPFAM" id="SSF82671">
    <property type="entry name" value="SEA domain"/>
    <property type="match status" value="1"/>
</dbReference>
<feature type="region of interest" description="Disordered" evidence="17">
    <location>
        <begin position="395"/>
        <end position="426"/>
    </location>
</feature>
<dbReference type="SMART" id="SM00200">
    <property type="entry name" value="SEA"/>
    <property type="match status" value="2"/>
</dbReference>
<evidence type="ECO:0000256" key="12">
    <source>
        <dbReference type="ARBA" id="ARBA00023273"/>
    </source>
</evidence>
<keyword evidence="10" id="KW-0675">Receptor</keyword>
<dbReference type="GO" id="GO:0033165">
    <property type="term" value="C:interphotoreceptor matrix"/>
    <property type="evidence" value="ECO:0007669"/>
    <property type="project" value="UniProtKB-SubCell"/>
</dbReference>
<feature type="signal peptide" evidence="18">
    <location>
        <begin position="1"/>
        <end position="18"/>
    </location>
</feature>
<reference evidence="20" key="2">
    <citation type="submission" date="2004-02" db="EMBL/GenBank/DDBJ databases">
        <authorList>
            <consortium name="Genoscope"/>
            <consortium name="Whitehead Institute Centre for Genome Research"/>
        </authorList>
    </citation>
    <scope>NUCLEOTIDE SEQUENCE</scope>
</reference>
<dbReference type="GO" id="GO:0001917">
    <property type="term" value="C:photoreceptor inner segment"/>
    <property type="evidence" value="ECO:0007669"/>
    <property type="project" value="UniProtKB-SubCell"/>
</dbReference>
<dbReference type="InterPro" id="IPR036364">
    <property type="entry name" value="SEA_dom_sf"/>
</dbReference>
<dbReference type="Gene3D" id="3.30.70.960">
    <property type="entry name" value="SEA domain"/>
    <property type="match status" value="1"/>
</dbReference>
<keyword evidence="5" id="KW-0272">Extracellular matrix</keyword>
<dbReference type="InterPro" id="IPR039861">
    <property type="entry name" value="IMPG"/>
</dbReference>
<proteinExistence type="predicted"/>
<dbReference type="PANTHER" id="PTHR12199:SF3">
    <property type="entry name" value="INTERPHOTORECEPTOR MATRIX PROTEOGLYCAN 1"/>
    <property type="match status" value="1"/>
</dbReference>
<evidence type="ECO:0000313" key="20">
    <source>
        <dbReference type="EMBL" id="CAG10485.1"/>
    </source>
</evidence>
<dbReference type="GO" id="GO:0001750">
    <property type="term" value="C:photoreceptor outer segment"/>
    <property type="evidence" value="ECO:0007669"/>
    <property type="project" value="UniProtKB-SubCell"/>
</dbReference>
<evidence type="ECO:0000256" key="18">
    <source>
        <dbReference type="SAM" id="SignalP"/>
    </source>
</evidence>
<evidence type="ECO:0000256" key="13">
    <source>
        <dbReference type="ARBA" id="ARBA00023290"/>
    </source>
</evidence>
<reference evidence="20" key="1">
    <citation type="journal article" date="2004" name="Nature">
        <title>Genome duplication in the teleost fish Tetraodon nigroviridis reveals the early vertebrate proto-karyotype.</title>
        <authorList>
            <person name="Jaillon O."/>
            <person name="Aury J.-M."/>
            <person name="Brunet F."/>
            <person name="Petit J.-L."/>
            <person name="Stange-Thomann N."/>
            <person name="Mauceli E."/>
            <person name="Bouneau L."/>
            <person name="Fischer C."/>
            <person name="Ozouf-Costaz C."/>
            <person name="Bernot A."/>
            <person name="Nicaud S."/>
            <person name="Jaffe D."/>
            <person name="Fisher S."/>
            <person name="Lutfalla G."/>
            <person name="Dossat C."/>
            <person name="Segurens B."/>
            <person name="Dasilva C."/>
            <person name="Salanoubat M."/>
            <person name="Levy M."/>
            <person name="Boudet N."/>
            <person name="Castellano S."/>
            <person name="Anthouard V."/>
            <person name="Jubin C."/>
            <person name="Castelli V."/>
            <person name="Katinka M."/>
            <person name="Vacherie B."/>
            <person name="Biemont C."/>
            <person name="Skalli Z."/>
            <person name="Cattolico L."/>
            <person name="Poulain J."/>
            <person name="De Berardinis V."/>
            <person name="Cruaud C."/>
            <person name="Duprat S."/>
            <person name="Brottier P."/>
            <person name="Coutanceau J.-P."/>
            <person name="Gouzy J."/>
            <person name="Parra G."/>
            <person name="Lardier G."/>
            <person name="Chapple C."/>
            <person name="McKernan K.J."/>
            <person name="McEwan P."/>
            <person name="Bosak S."/>
            <person name="Kellis M."/>
            <person name="Volff J.-N."/>
            <person name="Guigo R."/>
            <person name="Zody M.C."/>
            <person name="Mesirov J."/>
            <person name="Lindblad-Toh K."/>
            <person name="Birren B."/>
            <person name="Nusbaum C."/>
            <person name="Kahn D."/>
            <person name="Robinson-Rechavi M."/>
            <person name="Laudet V."/>
            <person name="Schachter V."/>
            <person name="Quetier F."/>
            <person name="Saurin W."/>
            <person name="Scarpelli C."/>
            <person name="Wincker P."/>
            <person name="Lander E.S."/>
            <person name="Weissenbach J."/>
            <person name="Roest Crollius H."/>
        </authorList>
    </citation>
    <scope>NUCLEOTIDE SEQUENCE [LARGE SCALE GENOMIC DNA]</scope>
</reference>
<evidence type="ECO:0000256" key="3">
    <source>
        <dbReference type="ARBA" id="ARBA00004593"/>
    </source>
</evidence>
<dbReference type="PANTHER" id="PTHR12199">
    <property type="entry name" value="INTERPHOTORECEPTOR MATRIX PROTEOGLYCAN"/>
    <property type="match status" value="1"/>
</dbReference>
<dbReference type="GO" id="GO:0007601">
    <property type="term" value="P:visual perception"/>
    <property type="evidence" value="ECO:0007669"/>
    <property type="project" value="InterPro"/>
</dbReference>
<feature type="chain" id="PRO_5004242441" description="Interphotoreceptor matrix proteoglycan 1" evidence="18">
    <location>
        <begin position="19"/>
        <end position="717"/>
    </location>
</feature>
<keyword evidence="8" id="KW-0677">Repeat</keyword>
<keyword evidence="6" id="KW-0358">Heparin-binding</keyword>
<dbReference type="InterPro" id="IPR000742">
    <property type="entry name" value="EGF"/>
</dbReference>
<dbReference type="KEGG" id="tng:GSTEN00032141G001"/>
<evidence type="ECO:0000256" key="4">
    <source>
        <dbReference type="ARBA" id="ARBA00022525"/>
    </source>
</evidence>
<comment type="function">
    <text evidence="16">Chondroitin sulfate-, heparin- and hyaluronan-binding protein. May serve to form a basic macromolecular scaffold comprising the insoluble interphotoreceptor matrix.</text>
</comment>
<evidence type="ECO:0000256" key="14">
    <source>
        <dbReference type="ARBA" id="ARBA00040753"/>
    </source>
</evidence>
<dbReference type="OrthoDB" id="8960773at2759"/>
<dbReference type="AlphaFoldDB" id="Q4RM97"/>
<dbReference type="GO" id="GO:0008201">
    <property type="term" value="F:heparin binding"/>
    <property type="evidence" value="ECO:0007669"/>
    <property type="project" value="UniProtKB-KW"/>
</dbReference>
<evidence type="ECO:0000256" key="15">
    <source>
        <dbReference type="ARBA" id="ARBA00042018"/>
    </source>
</evidence>
<protein>
    <recommendedName>
        <fullName evidence="14">Interphotoreceptor matrix proteoglycan 1</fullName>
    </recommendedName>
    <alternativeName>
        <fullName evidence="15">Sialoprotein associated with cones and rods</fullName>
    </alternativeName>
</protein>
<evidence type="ECO:0000259" key="19">
    <source>
        <dbReference type="PROSITE" id="PS50024"/>
    </source>
</evidence>
<feature type="region of interest" description="Disordered" evidence="17">
    <location>
        <begin position="338"/>
        <end position="377"/>
    </location>
</feature>
<gene>
    <name evidence="20" type="ORF">GSTENG00032141001</name>
</gene>
<keyword evidence="7 18" id="KW-0732">Signal</keyword>
<feature type="domain" description="SEA" evidence="19">
    <location>
        <begin position="437"/>
        <end position="550"/>
    </location>
</feature>
<evidence type="ECO:0000256" key="11">
    <source>
        <dbReference type="ARBA" id="ARBA00023180"/>
    </source>
</evidence>
<evidence type="ECO:0000256" key="8">
    <source>
        <dbReference type="ARBA" id="ARBA00022737"/>
    </source>
</evidence>
<dbReference type="PROSITE" id="PS01186">
    <property type="entry name" value="EGF_2"/>
    <property type="match status" value="1"/>
</dbReference>
<keyword evidence="9" id="KW-0730">Sialic acid</keyword>
<dbReference type="EMBL" id="CAAE01015019">
    <property type="protein sequence ID" value="CAG10485.1"/>
    <property type="molecule type" value="Genomic_DNA"/>
</dbReference>
<dbReference type="InterPro" id="IPR000082">
    <property type="entry name" value="SEA_dom"/>
</dbReference>
<accession>Q4RM97</accession>
<keyword evidence="13" id="KW-0373">Hyaluronic acid</keyword>
<evidence type="ECO:0000256" key="5">
    <source>
        <dbReference type="ARBA" id="ARBA00022530"/>
    </source>
</evidence>
<keyword evidence="12" id="KW-0966">Cell projection</keyword>
<evidence type="ECO:0000256" key="16">
    <source>
        <dbReference type="ARBA" id="ARBA00045407"/>
    </source>
</evidence>
<feature type="compositionally biased region" description="Acidic residues" evidence="17">
    <location>
        <begin position="397"/>
        <end position="413"/>
    </location>
</feature>
<evidence type="ECO:0000256" key="10">
    <source>
        <dbReference type="ARBA" id="ARBA00023170"/>
    </source>
</evidence>
<evidence type="ECO:0000256" key="7">
    <source>
        <dbReference type="ARBA" id="ARBA00022729"/>
    </source>
</evidence>
<evidence type="ECO:0000256" key="17">
    <source>
        <dbReference type="SAM" id="MobiDB-lite"/>
    </source>
</evidence>
<dbReference type="Pfam" id="PF01390">
    <property type="entry name" value="SEA"/>
    <property type="match status" value="1"/>
</dbReference>
<evidence type="ECO:0000256" key="9">
    <source>
        <dbReference type="ARBA" id="ARBA00022981"/>
    </source>
</evidence>
<organism evidence="20">
    <name type="scientific">Tetraodon nigroviridis</name>
    <name type="common">Spotted green pufferfish</name>
    <name type="synonym">Chelonodon nigroviridis</name>
    <dbReference type="NCBI Taxonomy" id="99883"/>
    <lineage>
        <taxon>Eukaryota</taxon>
        <taxon>Metazoa</taxon>
        <taxon>Chordata</taxon>
        <taxon>Craniata</taxon>
        <taxon>Vertebrata</taxon>
        <taxon>Euteleostomi</taxon>
        <taxon>Actinopterygii</taxon>
        <taxon>Neopterygii</taxon>
        <taxon>Teleostei</taxon>
        <taxon>Neoteleostei</taxon>
        <taxon>Acanthomorphata</taxon>
        <taxon>Eupercaria</taxon>
        <taxon>Tetraodontiformes</taxon>
        <taxon>Tetradontoidea</taxon>
        <taxon>Tetraodontidae</taxon>
        <taxon>Tetraodon</taxon>
    </lineage>
</organism>
<evidence type="ECO:0000256" key="1">
    <source>
        <dbReference type="ARBA" id="ARBA00004437"/>
    </source>
</evidence>
<name>Q4RM97_TETNG</name>